<proteinExistence type="predicted"/>
<evidence type="ECO:0000313" key="2">
    <source>
        <dbReference type="EMBL" id="JAD28842.1"/>
    </source>
</evidence>
<reference evidence="2" key="1">
    <citation type="submission" date="2014-09" db="EMBL/GenBank/DDBJ databases">
        <authorList>
            <person name="Magalhaes I.L.F."/>
            <person name="Oliveira U."/>
            <person name="Santos F.R."/>
            <person name="Vidigal T.H.D.A."/>
            <person name="Brescovit A.D."/>
            <person name="Santos A.J."/>
        </authorList>
    </citation>
    <scope>NUCLEOTIDE SEQUENCE</scope>
    <source>
        <tissue evidence="2">Shoot tissue taken approximately 20 cm above the soil surface</tissue>
    </source>
</reference>
<dbReference type="EMBL" id="GBRH01269053">
    <property type="protein sequence ID" value="JAD28842.1"/>
    <property type="molecule type" value="Transcribed_RNA"/>
</dbReference>
<accession>A0A0A8Z1U5</accession>
<name>A0A0A8Z1U5_ARUDO</name>
<dbReference type="PANTHER" id="PTHR33110">
    <property type="entry name" value="F-BOX/KELCH-REPEAT PROTEIN-RELATED"/>
    <property type="match status" value="1"/>
</dbReference>
<dbReference type="PANTHER" id="PTHR33110:SF84">
    <property type="entry name" value="F-BOX DOMAIN-CONTAINING PROTEIN"/>
    <property type="match status" value="1"/>
</dbReference>
<organism evidence="2">
    <name type="scientific">Arundo donax</name>
    <name type="common">Giant reed</name>
    <name type="synonym">Donax arundinaceus</name>
    <dbReference type="NCBI Taxonomy" id="35708"/>
    <lineage>
        <taxon>Eukaryota</taxon>
        <taxon>Viridiplantae</taxon>
        <taxon>Streptophyta</taxon>
        <taxon>Embryophyta</taxon>
        <taxon>Tracheophyta</taxon>
        <taxon>Spermatophyta</taxon>
        <taxon>Magnoliopsida</taxon>
        <taxon>Liliopsida</taxon>
        <taxon>Poales</taxon>
        <taxon>Poaceae</taxon>
        <taxon>PACMAD clade</taxon>
        <taxon>Arundinoideae</taxon>
        <taxon>Arundineae</taxon>
        <taxon>Arundo</taxon>
    </lineage>
</organism>
<sequence>MLEQFEDVIYYRCDQHEGFYFLTSQERLMVFDSEFDGGGRVQGDLTFYELGGHRVASPPGAGQEVAGRYLVESEGRLLMVKRFISPGRGTVSFQILTLQWTSNKPYWQSSSTVLTGQLLFVGRGCSRAFHTGRSCPGFIYFLDDAEGFHEVPRSEKQYRCSDAGWCCYSTQYIEKRWPQGPRPDCPPWIWLFH</sequence>
<dbReference type="Pfam" id="PF03478">
    <property type="entry name" value="Beta-prop_KIB1-4"/>
    <property type="match status" value="1"/>
</dbReference>
<dbReference type="InterPro" id="IPR005174">
    <property type="entry name" value="KIB1-4_b-propeller"/>
</dbReference>
<protein>
    <recommendedName>
        <fullName evidence="1">KIB1-4 beta-propeller domain-containing protein</fullName>
    </recommendedName>
</protein>
<evidence type="ECO:0000259" key="1">
    <source>
        <dbReference type="Pfam" id="PF03478"/>
    </source>
</evidence>
<reference evidence="2" key="2">
    <citation type="journal article" date="2015" name="Data Brief">
        <title>Shoot transcriptome of the giant reed, Arundo donax.</title>
        <authorList>
            <person name="Barrero R.A."/>
            <person name="Guerrero F.D."/>
            <person name="Moolhuijzen P."/>
            <person name="Goolsby J.A."/>
            <person name="Tidwell J."/>
            <person name="Bellgard S.E."/>
            <person name="Bellgard M.I."/>
        </authorList>
    </citation>
    <scope>NUCLEOTIDE SEQUENCE</scope>
    <source>
        <tissue evidence="2">Shoot tissue taken approximately 20 cm above the soil surface</tissue>
    </source>
</reference>
<dbReference type="AlphaFoldDB" id="A0A0A8Z1U5"/>
<feature type="domain" description="KIB1-4 beta-propeller" evidence="1">
    <location>
        <begin position="3"/>
        <end position="154"/>
    </location>
</feature>